<name>A0A521DXG7_SACCC</name>
<accession>A0A521DXG7</accession>
<proteinExistence type="predicted"/>
<evidence type="ECO:0000313" key="3">
    <source>
        <dbReference type="EMBL" id="SMO76366.1"/>
    </source>
</evidence>
<feature type="domain" description="Phosphotyrosine protein phosphatase I" evidence="2">
    <location>
        <begin position="2"/>
        <end position="135"/>
    </location>
</feature>
<dbReference type="GO" id="GO:0046685">
    <property type="term" value="P:response to arsenic-containing substance"/>
    <property type="evidence" value="ECO:0007669"/>
    <property type="project" value="UniProtKB-KW"/>
</dbReference>
<dbReference type="PANTHER" id="PTHR43428">
    <property type="entry name" value="ARSENATE REDUCTASE"/>
    <property type="match status" value="1"/>
</dbReference>
<dbReference type="Pfam" id="PF01451">
    <property type="entry name" value="LMWPc"/>
    <property type="match status" value="1"/>
</dbReference>
<keyword evidence="1" id="KW-0059">Arsenical resistance</keyword>
<dbReference type="PANTHER" id="PTHR43428:SF1">
    <property type="entry name" value="ARSENATE REDUCTASE"/>
    <property type="match status" value="1"/>
</dbReference>
<dbReference type="Proteomes" id="UP000319040">
    <property type="component" value="Unassembled WGS sequence"/>
</dbReference>
<dbReference type="InterPro" id="IPR036196">
    <property type="entry name" value="Ptyr_pPase_sf"/>
</dbReference>
<dbReference type="InterPro" id="IPR023485">
    <property type="entry name" value="Ptyr_pPase"/>
</dbReference>
<dbReference type="AlphaFoldDB" id="A0A521DXG7"/>
<evidence type="ECO:0000313" key="4">
    <source>
        <dbReference type="Proteomes" id="UP000319040"/>
    </source>
</evidence>
<dbReference type="SUPFAM" id="SSF52788">
    <property type="entry name" value="Phosphotyrosine protein phosphatases I"/>
    <property type="match status" value="1"/>
</dbReference>
<dbReference type="OrthoDB" id="9799096at2"/>
<dbReference type="EMBL" id="FXTB01000007">
    <property type="protein sequence ID" value="SMO76366.1"/>
    <property type="molecule type" value="Genomic_DNA"/>
</dbReference>
<reference evidence="3 4" key="1">
    <citation type="submission" date="2017-05" db="EMBL/GenBank/DDBJ databases">
        <authorList>
            <person name="Varghese N."/>
            <person name="Submissions S."/>
        </authorList>
    </citation>
    <scope>NUCLEOTIDE SEQUENCE [LARGE SCALE GENOMIC DNA]</scope>
    <source>
        <strain evidence="3 4">DSM 27040</strain>
    </source>
</reference>
<gene>
    <name evidence="3" type="ORF">SAMN06265379_1075</name>
</gene>
<dbReference type="SMART" id="SM00226">
    <property type="entry name" value="LMWPc"/>
    <property type="match status" value="1"/>
</dbReference>
<protein>
    <submittedName>
        <fullName evidence="3">Arsenate reductase</fullName>
    </submittedName>
</protein>
<evidence type="ECO:0000259" key="2">
    <source>
        <dbReference type="SMART" id="SM00226"/>
    </source>
</evidence>
<organism evidence="3 4">
    <name type="scientific">Saccharicrinis carchari</name>
    <dbReference type="NCBI Taxonomy" id="1168039"/>
    <lineage>
        <taxon>Bacteria</taxon>
        <taxon>Pseudomonadati</taxon>
        <taxon>Bacteroidota</taxon>
        <taxon>Bacteroidia</taxon>
        <taxon>Marinilabiliales</taxon>
        <taxon>Marinilabiliaceae</taxon>
        <taxon>Saccharicrinis</taxon>
    </lineage>
</organism>
<keyword evidence="4" id="KW-1185">Reference proteome</keyword>
<evidence type="ECO:0000256" key="1">
    <source>
        <dbReference type="ARBA" id="ARBA00022849"/>
    </source>
</evidence>
<dbReference type="Gene3D" id="3.40.50.2300">
    <property type="match status" value="1"/>
</dbReference>
<sequence length="141" mass="16362">MKKILIYTERNAARSQMLQGWLNYYLKGQAKVFCAGTNIEPVHMLAQKAMMESVIDISKNTSSNISDYKQHRFDYVIVADHSSPDDLVWTHEPGEIICHPFKDPRLAEGTDQEKLLAYREICNEIEDYAMVFAMKHFDIMQ</sequence>
<dbReference type="RefSeq" id="WP_142533899.1">
    <property type="nucleotide sequence ID" value="NZ_FXTB01000007.1"/>
</dbReference>